<evidence type="ECO:0000256" key="11">
    <source>
        <dbReference type="ARBA" id="ARBA00022729"/>
    </source>
</evidence>
<dbReference type="PROSITE" id="PS00972">
    <property type="entry name" value="USP_1"/>
    <property type="match status" value="1"/>
</dbReference>
<dbReference type="InterPro" id="IPR018200">
    <property type="entry name" value="USP_CS"/>
</dbReference>
<evidence type="ECO:0000256" key="20">
    <source>
        <dbReference type="ARBA" id="ARBA00023180"/>
    </source>
</evidence>
<dbReference type="SUPFAM" id="SSF52047">
    <property type="entry name" value="RNI-like"/>
    <property type="match status" value="1"/>
</dbReference>
<protein>
    <recommendedName>
        <fullName evidence="5">ubiquitinyl hydrolase 1</fullName>
        <ecNumber evidence="5">3.4.19.12</ecNumber>
    </recommendedName>
</protein>
<dbReference type="SUPFAM" id="SSF144232">
    <property type="entry name" value="HIT/MYND zinc finger-like"/>
    <property type="match status" value="1"/>
</dbReference>
<keyword evidence="7" id="KW-0433">Leucine-rich repeat</keyword>
<evidence type="ECO:0000256" key="8">
    <source>
        <dbReference type="ARBA" id="ARBA00022670"/>
    </source>
</evidence>
<keyword evidence="11" id="KW-0732">Signal</keyword>
<evidence type="ECO:0000256" key="16">
    <source>
        <dbReference type="ARBA" id="ARBA00022807"/>
    </source>
</evidence>
<name>A0A9Q0KTS8_9MAGN</name>
<dbReference type="FunFam" id="3.90.70.10:FF:000026">
    <property type="entry name" value="Ubiquitin carboxyl-terminal hydrolase 15"/>
    <property type="match status" value="1"/>
</dbReference>
<feature type="compositionally biased region" description="Polar residues" evidence="22">
    <location>
        <begin position="368"/>
        <end position="377"/>
    </location>
</feature>
<dbReference type="Pfam" id="PF00560">
    <property type="entry name" value="LRR_1"/>
    <property type="match status" value="4"/>
</dbReference>
<evidence type="ECO:0000256" key="23">
    <source>
        <dbReference type="SAM" id="Phobius"/>
    </source>
</evidence>
<keyword evidence="12" id="KW-0677">Repeat</keyword>
<evidence type="ECO:0000256" key="13">
    <source>
        <dbReference type="ARBA" id="ARBA00022771"/>
    </source>
</evidence>
<comment type="catalytic activity">
    <reaction evidence="1">
        <text>Thiol-dependent hydrolysis of ester, thioester, amide, peptide and isopeptide bonds formed by the C-terminal Gly of ubiquitin (a 76-residue protein attached to proteins as an intracellular targeting signal).</text>
        <dbReference type="EC" id="3.4.19.12"/>
    </reaction>
</comment>
<evidence type="ECO:0000256" key="14">
    <source>
        <dbReference type="ARBA" id="ARBA00022786"/>
    </source>
</evidence>
<dbReference type="FunFam" id="3.80.10.10:FF:000383">
    <property type="entry name" value="Leucine-rich repeat receptor protein kinase EMS1"/>
    <property type="match status" value="1"/>
</dbReference>
<keyword evidence="19 23" id="KW-0472">Membrane</keyword>
<evidence type="ECO:0000256" key="12">
    <source>
        <dbReference type="ARBA" id="ARBA00022737"/>
    </source>
</evidence>
<keyword evidence="14" id="KW-0833">Ubl conjugation pathway</keyword>
<dbReference type="SUPFAM" id="SSF54001">
    <property type="entry name" value="Cysteine proteinases"/>
    <property type="match status" value="1"/>
</dbReference>
<evidence type="ECO:0000256" key="10">
    <source>
        <dbReference type="ARBA" id="ARBA00022723"/>
    </source>
</evidence>
<dbReference type="Pfam" id="PF01753">
    <property type="entry name" value="zf-MYND"/>
    <property type="match status" value="1"/>
</dbReference>
<comment type="subcellular location">
    <subcellularLocation>
        <location evidence="2">Cell membrane</location>
        <topology evidence="2">Single-pass type I membrane protein</topology>
    </subcellularLocation>
</comment>
<dbReference type="InterPro" id="IPR001394">
    <property type="entry name" value="Peptidase_C19_UCH"/>
</dbReference>
<dbReference type="EMBL" id="JAMYWD010000003">
    <property type="protein sequence ID" value="KAJ4976231.1"/>
    <property type="molecule type" value="Genomic_DNA"/>
</dbReference>
<feature type="domain" description="USP" evidence="24">
    <location>
        <begin position="473"/>
        <end position="779"/>
    </location>
</feature>
<evidence type="ECO:0000259" key="25">
    <source>
        <dbReference type="PROSITE" id="PS50865"/>
    </source>
</evidence>
<keyword evidence="27" id="KW-1185">Reference proteome</keyword>
<dbReference type="InterPro" id="IPR046956">
    <property type="entry name" value="RLP23-like"/>
</dbReference>
<dbReference type="PANTHER" id="PTHR48061:SF2">
    <property type="entry name" value="RECEPTOR LIKE PROTEIN 30-LIKE"/>
    <property type="match status" value="1"/>
</dbReference>
<keyword evidence="10" id="KW-0479">Metal-binding</keyword>
<evidence type="ECO:0000256" key="22">
    <source>
        <dbReference type="SAM" id="MobiDB-lite"/>
    </source>
</evidence>
<evidence type="ECO:0000256" key="17">
    <source>
        <dbReference type="ARBA" id="ARBA00022833"/>
    </source>
</evidence>
<evidence type="ECO:0000256" key="4">
    <source>
        <dbReference type="ARBA" id="ARBA00009592"/>
    </source>
</evidence>
<evidence type="ECO:0000256" key="3">
    <source>
        <dbReference type="ARBA" id="ARBA00009085"/>
    </source>
</evidence>
<dbReference type="InterPro" id="IPR013210">
    <property type="entry name" value="LRR_N_plant-typ"/>
</dbReference>
<dbReference type="PROSITE" id="PS50235">
    <property type="entry name" value="USP_3"/>
    <property type="match status" value="1"/>
</dbReference>
<evidence type="ECO:0000256" key="1">
    <source>
        <dbReference type="ARBA" id="ARBA00000707"/>
    </source>
</evidence>
<dbReference type="InterPro" id="IPR003591">
    <property type="entry name" value="Leu-rich_rpt_typical-subtyp"/>
</dbReference>
<dbReference type="CDD" id="cd02661">
    <property type="entry name" value="Peptidase_C19E"/>
    <property type="match status" value="1"/>
</dbReference>
<evidence type="ECO:0000256" key="19">
    <source>
        <dbReference type="ARBA" id="ARBA00023136"/>
    </source>
</evidence>
<keyword evidence="15" id="KW-0378">Hydrolase</keyword>
<keyword evidence="9 23" id="KW-0812">Transmembrane</keyword>
<gene>
    <name evidence="26" type="ORF">NE237_001337</name>
</gene>
<organism evidence="26 27">
    <name type="scientific">Protea cynaroides</name>
    <dbReference type="NCBI Taxonomy" id="273540"/>
    <lineage>
        <taxon>Eukaryota</taxon>
        <taxon>Viridiplantae</taxon>
        <taxon>Streptophyta</taxon>
        <taxon>Embryophyta</taxon>
        <taxon>Tracheophyta</taxon>
        <taxon>Spermatophyta</taxon>
        <taxon>Magnoliopsida</taxon>
        <taxon>Proteales</taxon>
        <taxon>Proteaceae</taxon>
        <taxon>Protea</taxon>
    </lineage>
</organism>
<evidence type="ECO:0000256" key="21">
    <source>
        <dbReference type="PROSITE-ProRule" id="PRU00134"/>
    </source>
</evidence>
<reference evidence="26" key="1">
    <citation type="journal article" date="2023" name="Plant J.">
        <title>The genome of the king protea, Protea cynaroides.</title>
        <authorList>
            <person name="Chang J."/>
            <person name="Duong T.A."/>
            <person name="Schoeman C."/>
            <person name="Ma X."/>
            <person name="Roodt D."/>
            <person name="Barker N."/>
            <person name="Li Z."/>
            <person name="Van de Peer Y."/>
            <person name="Mizrachi E."/>
        </authorList>
    </citation>
    <scope>NUCLEOTIDE SEQUENCE</scope>
    <source>
        <tissue evidence="26">Young leaves</tissue>
    </source>
</reference>
<dbReference type="Gene3D" id="3.80.10.10">
    <property type="entry name" value="Ribonuclease Inhibitor"/>
    <property type="match status" value="3"/>
</dbReference>
<keyword evidence="17" id="KW-0862">Zinc</keyword>
<dbReference type="SMART" id="SM00369">
    <property type="entry name" value="LRR_TYP"/>
    <property type="match status" value="7"/>
</dbReference>
<evidence type="ECO:0000256" key="6">
    <source>
        <dbReference type="ARBA" id="ARBA00022475"/>
    </source>
</evidence>
<dbReference type="GO" id="GO:0006508">
    <property type="term" value="P:proteolysis"/>
    <property type="evidence" value="ECO:0007669"/>
    <property type="project" value="UniProtKB-KW"/>
</dbReference>
<evidence type="ECO:0000256" key="7">
    <source>
        <dbReference type="ARBA" id="ARBA00022614"/>
    </source>
</evidence>
<dbReference type="PANTHER" id="PTHR48061">
    <property type="entry name" value="LEUCINE-RICH REPEAT RECEPTOR PROTEIN KINASE EMS1-LIKE-RELATED"/>
    <property type="match status" value="1"/>
</dbReference>
<dbReference type="FunFam" id="6.10.140.2220:FF:000006">
    <property type="entry name" value="Ubiquitin carboxyl-terminal hydrolase 15"/>
    <property type="match status" value="1"/>
</dbReference>
<dbReference type="Pfam" id="PF00443">
    <property type="entry name" value="UCH"/>
    <property type="match status" value="1"/>
</dbReference>
<keyword evidence="8" id="KW-0645">Protease</keyword>
<dbReference type="Gene3D" id="6.10.140.2220">
    <property type="match status" value="1"/>
</dbReference>
<comment type="caution">
    <text evidence="26">The sequence shown here is derived from an EMBL/GenBank/DDBJ whole genome shotgun (WGS) entry which is preliminary data.</text>
</comment>
<keyword evidence="20" id="KW-0325">Glycoprotein</keyword>
<dbReference type="OrthoDB" id="420187at2759"/>
<proteinExistence type="inferred from homology"/>
<dbReference type="GO" id="GO:0004843">
    <property type="term" value="F:cysteine-type deubiquitinase activity"/>
    <property type="evidence" value="ECO:0007669"/>
    <property type="project" value="UniProtKB-EC"/>
</dbReference>
<keyword evidence="6" id="KW-1003">Cell membrane</keyword>
<keyword evidence="13 21" id="KW-0863">Zinc-finger</keyword>
<dbReference type="InterPro" id="IPR028889">
    <property type="entry name" value="USP"/>
</dbReference>
<sequence length="1513" mass="168746">MLEPREADVPVLFLFLVVLPLVTYILLGKWSEAAKKKGRVSLLAQLAAEDALLAEAMTTASVIPVVASTKTGFHACARCFGPAKTRCSRCKSVRYCSGKCQIIHWRMGHKEECRQLEATCLNSSHKPASIEESVYERAIPNENQDGLFQLYEIRHCVPDNAPLGKPNHPSTYPSTASTNTTMVDAYQVSMVEKKVVEKRVSSKSNREILRREDTTILGSFEEAGASLYSSTTLPNVVPSKKVYIRHKLGDDPIASPGQISKQHNINSPPVLVNGRTARSTVHDNHNLRGQTECLSESSSEHCPTGSLHSEKSRTGLNEVEMNFTSDGDSLLRKVLASNSEAGDLISPPELISVKGSRKSRSMLHPSESKISGSPGSTLIASRESTCSEMQSKGCVTNESKVHQAGAFTTVPGKDKNVLSDTIMRKMGLRKLSKFSKQDARGVTGDGRKRNKVLFPYEDFVRLFQCEGWDLSPRGLVNSGNSCYANAVLQCMTSTKPLIIYLLQRSHSRACHTKDWCLMCELEQHVMMLSEAGGPLSPDKILRHMQRIGCRMGFGSQEDAHEFLRLLLTSMQSICLEGLGGEKQVDSSLQETTFIQHAFGGHLRSKIKCLRCRHESERYENIMDLTLEIHGWVESLEDALTQFTAPEDLDGENMYRCGRCATYVRAQKQLSIHEAPNILTIVLKRFQKGRYGKINKGITFPDMLDMIPFMTGTGDSPPLYVLYAVVVHLDMLNASFSGHYVSYVKDVQGTWFRIDDTEVQLVPMSQVMSEGAYILFYSRSCPRPSRASPLQRPYSAMHCLLKTWNSSRSGQTRHSDNCFVGELASDPKTDVQLGSGNQTSNEIPRSANRNILPMREGYAESMTMEFSDVRSSDWSLFTSSDEASFTTESTSDSFSTADYVDTTIFLLEARGFVWDSYLSNEPLDSVQNGQNPKQGYIVITITRNRFCLSKSQILRFFSKIWLVSGVDKEPWNGLQCAMVFQVAALQAIQAALLRSTSSHIFLEDQKTALLKLMQESIPSDISSWEPETDCCSWKGVTSNMTTGYVIGRNLSHKLSRPINDSSSLFGLNYLQQLNLAYNDFKFNPMIPIPPGFGQLLGLTHLNLSNTCFSDQIPWEFSRLPRLVSLDLSFDVSCTQILDSVVELKRPKLESLNLQELIQHLTSLRELYLVGVDLSSQGSDWSQVLPQALPNLRALSLSRCRLSGPIYSSLSQLGFLSRQHRLDYNYLSVEAPMLLANFSRLEILSLSSCGLYGEFPSGVFQLPNLQILDVSNNSLLTVRLPDFPHNSTLQLMSLSDTIFSGGIPDSIGNLRFLTKLRLFHCKIAGSVPSSLANLTQLTELDLSFNSFTGSIPLFESISQLSRLEYLFLRSNNFRGIVKLDMFGKLENLMILDLSDNQMSLEARNSTSSALPQLEVLHLRSCHVKEFPNFLRSQDKLQHLDLSNNQIQGSVPSWMWKERLLTMRLSNNSLSGWIPESICKSNPLKIFDASHNNLNGSIPECLGNIGNSHSIGCKTE</sequence>
<evidence type="ECO:0000256" key="2">
    <source>
        <dbReference type="ARBA" id="ARBA00004251"/>
    </source>
</evidence>
<comment type="similarity">
    <text evidence="4">Belongs to the RLP family.</text>
</comment>
<evidence type="ECO:0000313" key="26">
    <source>
        <dbReference type="EMBL" id="KAJ4976231.1"/>
    </source>
</evidence>
<dbReference type="SUPFAM" id="SSF52058">
    <property type="entry name" value="L domain-like"/>
    <property type="match status" value="1"/>
</dbReference>
<keyword evidence="18 23" id="KW-1133">Transmembrane helix</keyword>
<dbReference type="InterPro" id="IPR001611">
    <property type="entry name" value="Leu-rich_rpt"/>
</dbReference>
<evidence type="ECO:0000256" key="15">
    <source>
        <dbReference type="ARBA" id="ARBA00022801"/>
    </source>
</evidence>
<keyword evidence="16" id="KW-0788">Thiol protease</keyword>
<feature type="transmembrane region" description="Helical" evidence="23">
    <location>
        <begin position="7"/>
        <end position="27"/>
    </location>
</feature>
<comment type="similarity">
    <text evidence="3">Belongs to the peptidase C19 family.</text>
</comment>
<dbReference type="InterPro" id="IPR002893">
    <property type="entry name" value="Znf_MYND"/>
</dbReference>
<dbReference type="Proteomes" id="UP001141806">
    <property type="component" value="Unassembled WGS sequence"/>
</dbReference>
<dbReference type="InterPro" id="IPR038765">
    <property type="entry name" value="Papain-like_cys_pep_sf"/>
</dbReference>
<evidence type="ECO:0000256" key="18">
    <source>
        <dbReference type="ARBA" id="ARBA00022989"/>
    </source>
</evidence>
<feature type="region of interest" description="Disordered" evidence="22">
    <location>
        <begin position="356"/>
        <end position="377"/>
    </location>
</feature>
<feature type="domain" description="MYND-type" evidence="25">
    <location>
        <begin position="76"/>
        <end position="113"/>
    </location>
</feature>
<evidence type="ECO:0000313" key="27">
    <source>
        <dbReference type="Proteomes" id="UP001141806"/>
    </source>
</evidence>
<dbReference type="InterPro" id="IPR032675">
    <property type="entry name" value="LRR_dom_sf"/>
</dbReference>
<evidence type="ECO:0000259" key="24">
    <source>
        <dbReference type="PROSITE" id="PS50235"/>
    </source>
</evidence>
<dbReference type="Gene3D" id="3.90.70.10">
    <property type="entry name" value="Cysteine proteinases"/>
    <property type="match status" value="1"/>
</dbReference>
<dbReference type="Pfam" id="PF23598">
    <property type="entry name" value="LRR_14"/>
    <property type="match status" value="1"/>
</dbReference>
<dbReference type="EC" id="3.4.19.12" evidence="5"/>
<dbReference type="GO" id="GO:0005886">
    <property type="term" value="C:plasma membrane"/>
    <property type="evidence" value="ECO:0007669"/>
    <property type="project" value="UniProtKB-SubCell"/>
</dbReference>
<dbReference type="GO" id="GO:0016579">
    <property type="term" value="P:protein deubiquitination"/>
    <property type="evidence" value="ECO:0007669"/>
    <property type="project" value="InterPro"/>
</dbReference>
<evidence type="ECO:0000256" key="5">
    <source>
        <dbReference type="ARBA" id="ARBA00012759"/>
    </source>
</evidence>
<dbReference type="PROSITE" id="PS50865">
    <property type="entry name" value="ZF_MYND_2"/>
    <property type="match status" value="1"/>
</dbReference>
<dbReference type="GO" id="GO:0008270">
    <property type="term" value="F:zinc ion binding"/>
    <property type="evidence" value="ECO:0007669"/>
    <property type="project" value="UniProtKB-KW"/>
</dbReference>
<dbReference type="Pfam" id="PF08263">
    <property type="entry name" value="LRRNT_2"/>
    <property type="match status" value="1"/>
</dbReference>
<dbReference type="InterPro" id="IPR055414">
    <property type="entry name" value="LRR_R13L4/SHOC2-like"/>
</dbReference>
<accession>A0A9Q0KTS8</accession>
<evidence type="ECO:0000256" key="9">
    <source>
        <dbReference type="ARBA" id="ARBA00022692"/>
    </source>
</evidence>